<keyword evidence="2" id="KW-1185">Reference proteome</keyword>
<sequence length="137" mass="16085">MNLNKKPLLIIAVILVGVATLYLVFNMVNQTQERVVTNMIKDLKENKKVEGISEEDQKKLRYFFEYPRKKDLESPNTIISDYPDRPEIVKVTFEIIENNEQTGIEAIYEGTANIYLTKQGRDWEVEEVEVSPYRKER</sequence>
<reference evidence="1" key="1">
    <citation type="submission" date="2022-09" db="EMBL/GenBank/DDBJ databases">
        <title>Complete genome sequence of Rossellomorea vietnamensis strain RL-WG62, a newly isolated PGPR with the potential for plant salinity stress alleviation.</title>
        <authorList>
            <person name="Ren L."/>
            <person name="Wang G."/>
            <person name="Hu H."/>
        </authorList>
    </citation>
    <scope>NUCLEOTIDE SEQUENCE</scope>
    <source>
        <strain evidence="1">RL-WG62</strain>
    </source>
</reference>
<organism evidence="1 2">
    <name type="scientific">Rossellomorea vietnamensis</name>
    <dbReference type="NCBI Taxonomy" id="218284"/>
    <lineage>
        <taxon>Bacteria</taxon>
        <taxon>Bacillati</taxon>
        <taxon>Bacillota</taxon>
        <taxon>Bacilli</taxon>
        <taxon>Bacillales</taxon>
        <taxon>Bacillaceae</taxon>
        <taxon>Rossellomorea</taxon>
    </lineage>
</organism>
<gene>
    <name evidence="1" type="ORF">N5C46_16485</name>
</gene>
<dbReference type="EMBL" id="CP104558">
    <property type="protein sequence ID" value="UXH43277.1"/>
    <property type="molecule type" value="Genomic_DNA"/>
</dbReference>
<accession>A0ACD4C4C7</accession>
<proteinExistence type="predicted"/>
<evidence type="ECO:0000313" key="2">
    <source>
        <dbReference type="Proteomes" id="UP001064027"/>
    </source>
</evidence>
<dbReference type="Proteomes" id="UP001064027">
    <property type="component" value="Chromosome"/>
</dbReference>
<protein>
    <submittedName>
        <fullName evidence="1">Uncharacterized protein</fullName>
    </submittedName>
</protein>
<name>A0ACD4C4C7_9BACI</name>
<evidence type="ECO:0000313" key="1">
    <source>
        <dbReference type="EMBL" id="UXH43277.1"/>
    </source>
</evidence>